<evidence type="ECO:0000256" key="2">
    <source>
        <dbReference type="ARBA" id="ARBA00022741"/>
    </source>
</evidence>
<organism evidence="12 13">
    <name type="scientific">Hibiscus sabdariffa</name>
    <name type="common">roselle</name>
    <dbReference type="NCBI Taxonomy" id="183260"/>
    <lineage>
        <taxon>Eukaryota</taxon>
        <taxon>Viridiplantae</taxon>
        <taxon>Streptophyta</taxon>
        <taxon>Embryophyta</taxon>
        <taxon>Tracheophyta</taxon>
        <taxon>Spermatophyta</taxon>
        <taxon>Magnoliopsida</taxon>
        <taxon>eudicotyledons</taxon>
        <taxon>Gunneridae</taxon>
        <taxon>Pentapetalae</taxon>
        <taxon>rosids</taxon>
        <taxon>malvids</taxon>
        <taxon>Malvales</taxon>
        <taxon>Malvaceae</taxon>
        <taxon>Malvoideae</taxon>
        <taxon>Hibiscus</taxon>
    </lineage>
</organism>
<dbReference type="EMBL" id="JBBPBN010000001">
    <property type="protein sequence ID" value="KAK9045868.1"/>
    <property type="molecule type" value="Genomic_DNA"/>
</dbReference>
<dbReference type="PROSITE" id="PS50067">
    <property type="entry name" value="KINESIN_MOTOR_2"/>
    <property type="match status" value="1"/>
</dbReference>
<keyword evidence="5 6" id="KW-0505">Motor protein</keyword>
<feature type="compositionally biased region" description="Polar residues" evidence="9">
    <location>
        <begin position="1"/>
        <end position="10"/>
    </location>
</feature>
<feature type="transmembrane region" description="Helical" evidence="10">
    <location>
        <begin position="801"/>
        <end position="830"/>
    </location>
</feature>
<proteinExistence type="inferred from homology"/>
<keyword evidence="10" id="KW-1133">Transmembrane helix</keyword>
<dbReference type="InterPro" id="IPR027640">
    <property type="entry name" value="Kinesin-like_fam"/>
</dbReference>
<keyword evidence="2 6" id="KW-0547">Nucleotide-binding</keyword>
<dbReference type="Gene3D" id="3.40.850.10">
    <property type="entry name" value="Kinesin motor domain"/>
    <property type="match status" value="1"/>
</dbReference>
<evidence type="ECO:0000256" key="10">
    <source>
        <dbReference type="SAM" id="Phobius"/>
    </source>
</evidence>
<keyword evidence="4 8" id="KW-0175">Coiled coil</keyword>
<gene>
    <name evidence="12" type="ORF">V6N11_051771</name>
</gene>
<keyword evidence="1 7" id="KW-0493">Microtubule</keyword>
<evidence type="ECO:0000256" key="6">
    <source>
        <dbReference type="PROSITE-ProRule" id="PRU00283"/>
    </source>
</evidence>
<comment type="similarity">
    <text evidence="6 7">Belongs to the TRAFAC class myosin-kinesin ATPase superfamily. Kinesin family.</text>
</comment>
<feature type="binding site" evidence="6">
    <location>
        <begin position="314"/>
        <end position="321"/>
    </location>
    <ligand>
        <name>ATP</name>
        <dbReference type="ChEBI" id="CHEBI:30616"/>
    </ligand>
</feature>
<feature type="region of interest" description="Disordered" evidence="9">
    <location>
        <begin position="693"/>
        <end position="715"/>
    </location>
</feature>
<keyword evidence="13" id="KW-1185">Reference proteome</keyword>
<dbReference type="SMART" id="SM00129">
    <property type="entry name" value="KISc"/>
    <property type="match status" value="1"/>
</dbReference>
<dbReference type="PANTHER" id="PTHR47968:SF13">
    <property type="entry name" value="KINESIN-LIKE PROTEIN KIF19 ISOFORM X1"/>
    <property type="match status" value="1"/>
</dbReference>
<evidence type="ECO:0000256" key="9">
    <source>
        <dbReference type="SAM" id="MobiDB-lite"/>
    </source>
</evidence>
<evidence type="ECO:0000259" key="11">
    <source>
        <dbReference type="PROSITE" id="PS50067"/>
    </source>
</evidence>
<dbReference type="InterPro" id="IPR001752">
    <property type="entry name" value="Kinesin_motor_dom"/>
</dbReference>
<reference evidence="12 13" key="1">
    <citation type="journal article" date="2024" name="G3 (Bethesda)">
        <title>Genome assembly of Hibiscus sabdariffa L. provides insights into metabolisms of medicinal natural products.</title>
        <authorList>
            <person name="Kim T."/>
        </authorList>
    </citation>
    <scope>NUCLEOTIDE SEQUENCE [LARGE SCALE GENOMIC DNA]</scope>
    <source>
        <strain evidence="12">TK-2024</strain>
        <tissue evidence="12">Old leaves</tissue>
    </source>
</reference>
<sequence length="834" mass="93014">MPVSTRSHISCQEERQRSRSRSRRSNEEKEEETQMNNVTDNFTPRNPHHGLKEKMRALTLLYEQQKKASGILRNNNPSSSPKPNHQEKRFASHPSVDLLTSCKTQDEKEQRDPKFNNVMMENTVPTLPTMVNPTVTTTIVLPQPPLDGAKENFLIGTDNILEFSSCARKATATTTTEMAKPVVVAVARKLSMLGARNVQELEKMESNANTEKTGRIGGNESRIHVFVKLRLMAKKEKEAGSRCCVKIVNKKDVYLTEFANENDYLRLKRLKGRHFSFDASFSESTTQHEVYSSTTAELVEAVLQGQNGSVFCYGATGAGKTYTMLGTLESPGVIVLAIKDLFTNIRQRSFDGNHAVHLSYFEVYNETVRDLLSPGRPLVLREDKQGIVAAGITQYKAYSADEVMALLQRGNQNRTTEPTRANETSSRSHAILQVAVEYQVKDASMNIINRVGKISLIDLAGSERALATDQRTLRSLEGANINRSLLALSSCINALVEGKKHIPYRNSKLTQLLKDSLGGACNTVMIANISPSNLSFGETQNTLHWAYRAKEIRTKANLLLELQKENRELRVQLTCQQQKLVTLQSQSLAAYASQTPSSVTSLTTPSMAQPREKCKPRSTFLNRNCFTSESRKRGAEVEVKDLRLTLKALELEMARMKKEHAEQLKQKDAIIRELSKKNEKTSEVGVKKVGTRASLRPKEPNPGELKSPSHRFRSPVPTAKKRSFWDITGSWIKIPIQNCVVSLLTSHDGRSFSALSPSSRRPLFLCSLTKLTTPLEGFLKATDEVQKTAKLRAPAPPTPNLSGILCLSISFTVSGAVSLFFSLLCSIWIWEMGI</sequence>
<protein>
    <recommendedName>
        <fullName evidence="7">Kinesin-like protein</fullName>
    </recommendedName>
</protein>
<feature type="coiled-coil region" evidence="8">
    <location>
        <begin position="632"/>
        <end position="677"/>
    </location>
</feature>
<evidence type="ECO:0000256" key="8">
    <source>
        <dbReference type="SAM" id="Coils"/>
    </source>
</evidence>
<evidence type="ECO:0000256" key="4">
    <source>
        <dbReference type="ARBA" id="ARBA00023054"/>
    </source>
</evidence>
<feature type="domain" description="Kinesin motor" evidence="11">
    <location>
        <begin position="222"/>
        <end position="552"/>
    </location>
</feature>
<name>A0ABR2U820_9ROSI</name>
<evidence type="ECO:0000313" key="12">
    <source>
        <dbReference type="EMBL" id="KAK9045868.1"/>
    </source>
</evidence>
<dbReference type="InterPro" id="IPR027417">
    <property type="entry name" value="P-loop_NTPase"/>
</dbReference>
<comment type="caution">
    <text evidence="12">The sequence shown here is derived from an EMBL/GenBank/DDBJ whole genome shotgun (WGS) entry which is preliminary data.</text>
</comment>
<evidence type="ECO:0000256" key="1">
    <source>
        <dbReference type="ARBA" id="ARBA00022701"/>
    </source>
</evidence>
<keyword evidence="10" id="KW-0812">Transmembrane</keyword>
<feature type="region of interest" description="Disordered" evidence="9">
    <location>
        <begin position="68"/>
        <end position="97"/>
    </location>
</feature>
<evidence type="ECO:0000313" key="13">
    <source>
        <dbReference type="Proteomes" id="UP001396334"/>
    </source>
</evidence>
<dbReference type="Pfam" id="PF00225">
    <property type="entry name" value="Kinesin"/>
    <property type="match status" value="1"/>
</dbReference>
<dbReference type="PROSITE" id="PS00411">
    <property type="entry name" value="KINESIN_MOTOR_1"/>
    <property type="match status" value="1"/>
</dbReference>
<evidence type="ECO:0000256" key="3">
    <source>
        <dbReference type="ARBA" id="ARBA00022840"/>
    </source>
</evidence>
<dbReference type="InterPro" id="IPR019821">
    <property type="entry name" value="Kinesin_motor_CS"/>
</dbReference>
<dbReference type="Proteomes" id="UP001396334">
    <property type="component" value="Unassembled WGS sequence"/>
</dbReference>
<dbReference type="PANTHER" id="PTHR47968">
    <property type="entry name" value="CENTROMERE PROTEIN E"/>
    <property type="match status" value="1"/>
</dbReference>
<dbReference type="SUPFAM" id="SSF52540">
    <property type="entry name" value="P-loop containing nucleoside triphosphate hydrolases"/>
    <property type="match status" value="1"/>
</dbReference>
<feature type="region of interest" description="Disordered" evidence="9">
    <location>
        <begin position="1"/>
        <end position="49"/>
    </location>
</feature>
<keyword evidence="3 6" id="KW-0067">ATP-binding</keyword>
<feature type="compositionally biased region" description="Low complexity" evidence="9">
    <location>
        <begin position="74"/>
        <end position="83"/>
    </location>
</feature>
<evidence type="ECO:0000256" key="7">
    <source>
        <dbReference type="RuleBase" id="RU000394"/>
    </source>
</evidence>
<dbReference type="PRINTS" id="PR00380">
    <property type="entry name" value="KINESINHEAVY"/>
</dbReference>
<dbReference type="InterPro" id="IPR036961">
    <property type="entry name" value="Kinesin_motor_dom_sf"/>
</dbReference>
<feature type="coiled-coil region" evidence="8">
    <location>
        <begin position="552"/>
        <end position="586"/>
    </location>
</feature>
<keyword evidence="10" id="KW-0472">Membrane</keyword>
<feature type="compositionally biased region" description="Polar residues" evidence="9">
    <location>
        <begin position="34"/>
        <end position="44"/>
    </location>
</feature>
<evidence type="ECO:0000256" key="5">
    <source>
        <dbReference type="ARBA" id="ARBA00023175"/>
    </source>
</evidence>
<accession>A0ABR2U820</accession>